<organism evidence="2 3">
    <name type="scientific">Xanthomonas oryzae pv. oryzae (strain KACC10331 / KXO85)</name>
    <dbReference type="NCBI Taxonomy" id="291331"/>
    <lineage>
        <taxon>Bacteria</taxon>
        <taxon>Pseudomonadati</taxon>
        <taxon>Pseudomonadota</taxon>
        <taxon>Gammaproteobacteria</taxon>
        <taxon>Lysobacterales</taxon>
        <taxon>Lysobacteraceae</taxon>
        <taxon>Xanthomonas</taxon>
    </lineage>
</organism>
<evidence type="ECO:0000256" key="1">
    <source>
        <dbReference type="SAM" id="MobiDB-lite"/>
    </source>
</evidence>
<gene>
    <name evidence="2" type="ordered locus">XOO1635</name>
</gene>
<protein>
    <recommendedName>
        <fullName evidence="4">Tetratricopeptide repeat domain protein</fullName>
    </recommendedName>
</protein>
<evidence type="ECO:0008006" key="4">
    <source>
        <dbReference type="Google" id="ProtNLM"/>
    </source>
</evidence>
<dbReference type="InterPro" id="IPR011990">
    <property type="entry name" value="TPR-like_helical_dom_sf"/>
</dbReference>
<dbReference type="Gene3D" id="1.25.40.10">
    <property type="entry name" value="Tetratricopeptide repeat domain"/>
    <property type="match status" value="1"/>
</dbReference>
<accession>Q5H2D2</accession>
<name>Q5H2D2_XANOR</name>
<keyword evidence="3" id="KW-1185">Reference proteome</keyword>
<dbReference type="AlphaFoldDB" id="Q5H2D2"/>
<evidence type="ECO:0000313" key="2">
    <source>
        <dbReference type="EMBL" id="AAW74889.1"/>
    </source>
</evidence>
<dbReference type="STRING" id="291331.XOO1635"/>
<dbReference type="EMBL" id="AE013598">
    <property type="protein sequence ID" value="AAW74889.1"/>
    <property type="molecule type" value="Genomic_DNA"/>
</dbReference>
<feature type="region of interest" description="Disordered" evidence="1">
    <location>
        <begin position="511"/>
        <end position="549"/>
    </location>
</feature>
<proteinExistence type="predicted"/>
<reference evidence="2 3" key="1">
    <citation type="journal article" date="2005" name="Nucleic Acids Res.">
        <title>The genome sequence of Xanthomonas oryzae pathovar oryzae KACC10331, the bacterial blight pathogen of rice.</title>
        <authorList>
            <person name="Lee B.M."/>
            <person name="Park Y.J."/>
            <person name="Park D.S."/>
            <person name="Kang H.W."/>
            <person name="Kim J.G."/>
            <person name="Song E.S."/>
            <person name="Park I.C."/>
            <person name="Yoon U.H."/>
            <person name="Hahn J.H."/>
            <person name="Koo B.S."/>
            <person name="Lee G.B."/>
            <person name="Kim H."/>
            <person name="Park H.S."/>
            <person name="Yoon K.O."/>
            <person name="Kim J.H."/>
            <person name="Jung C.H."/>
            <person name="Koh N.H."/>
            <person name="Seo J.S."/>
            <person name="Go S.J."/>
        </authorList>
    </citation>
    <scope>NUCLEOTIDE SEQUENCE [LARGE SCALE GENOMIC DNA]</scope>
    <source>
        <strain evidence="3">KACC10331 / KXO85</strain>
    </source>
</reference>
<dbReference type="HOGENOM" id="CLU_505205_0_0_6"/>
<sequence>MLTPGRACHTVSKNPVEQRIALLRDEWMQASDDPALRLFVWRVPANALRLLAAFFEAQKHPGDWNVPDYFLRLDTSFDTSFGYSRALKLALSASYLGSQSELREQGVDLGWRVPGPSHADTAAGVQAVFESFATHHAAYLRYLAVVLEPERVTSPEAFIAWVDAAMAASTSPALRLVLVDTYEDPRWQPLLDRHAARAHRIAPQVDMFDIGREIAAQSGGAGPAVAYRQLLSDLMLVLERGSAAQLAQRIERPMALAQRHGWSDQQVVLSMMLAGGWLKEKHYPAAISSYRQARDHATQALTGGHPAARDLLMQGWFGEAGTWFAAGQPDRAVQGYLSAAQTAAEIPNPMFVIEAYRMAAFCLAQDGQREAARNYGLEAVRAAKPLRSEDRRSTTLPQTLQDLLVLQDKRRAHRIEQCAATYLQSVSTLHAQAEQQAARLGAQPSSAHLDQIESTLHAGLEHAFHRAAQERERLIQGGDEFFRKVVAVGREFLHSTWNGLPDIRHPLDNEIPAWTQPPATQPLPDPAALTQSPGAAPSVGLAGRTEATA</sequence>
<dbReference type="KEGG" id="xoo:XOO1635"/>
<evidence type="ECO:0000313" key="3">
    <source>
        <dbReference type="Proteomes" id="UP000006735"/>
    </source>
</evidence>
<dbReference type="SUPFAM" id="SSF48452">
    <property type="entry name" value="TPR-like"/>
    <property type="match status" value="1"/>
</dbReference>
<dbReference type="Proteomes" id="UP000006735">
    <property type="component" value="Chromosome"/>
</dbReference>